<keyword evidence="1" id="KW-0732">Signal</keyword>
<organism evidence="2 3">
    <name type="scientific">Actinocorallia aurantiaca</name>
    <dbReference type="NCBI Taxonomy" id="46204"/>
    <lineage>
        <taxon>Bacteria</taxon>
        <taxon>Bacillati</taxon>
        <taxon>Actinomycetota</taxon>
        <taxon>Actinomycetes</taxon>
        <taxon>Streptosporangiales</taxon>
        <taxon>Thermomonosporaceae</taxon>
        <taxon>Actinocorallia</taxon>
    </lineage>
</organism>
<accession>A0ABP6GDR7</accession>
<evidence type="ECO:0000313" key="2">
    <source>
        <dbReference type="EMBL" id="GAA2721941.1"/>
    </source>
</evidence>
<evidence type="ECO:0008006" key="4">
    <source>
        <dbReference type="Google" id="ProtNLM"/>
    </source>
</evidence>
<feature type="signal peptide" evidence="1">
    <location>
        <begin position="1"/>
        <end position="27"/>
    </location>
</feature>
<reference evidence="3" key="1">
    <citation type="journal article" date="2019" name="Int. J. Syst. Evol. Microbiol.">
        <title>The Global Catalogue of Microorganisms (GCM) 10K type strain sequencing project: providing services to taxonomists for standard genome sequencing and annotation.</title>
        <authorList>
            <consortium name="The Broad Institute Genomics Platform"/>
            <consortium name="The Broad Institute Genome Sequencing Center for Infectious Disease"/>
            <person name="Wu L."/>
            <person name="Ma J."/>
        </authorList>
    </citation>
    <scope>NUCLEOTIDE SEQUENCE [LARGE SCALE GENOMIC DNA]</scope>
    <source>
        <strain evidence="3">JCM 8201</strain>
    </source>
</reference>
<keyword evidence="3" id="KW-1185">Reference proteome</keyword>
<dbReference type="EMBL" id="BAAATZ010000005">
    <property type="protein sequence ID" value="GAA2721941.1"/>
    <property type="molecule type" value="Genomic_DNA"/>
</dbReference>
<feature type="chain" id="PRO_5047283652" description="Secreted protein" evidence="1">
    <location>
        <begin position="28"/>
        <end position="212"/>
    </location>
</feature>
<proteinExistence type="predicted"/>
<sequence>MPRIRQIAALTGAAALALTAVGSPAYAGTTEIRKVSDNSLYNGPAAATLIQSMVVEAKVLGVTTTTTCTTASMSGTVASNGPLSISAASVSGCSGSASGITFLGLPWSGGVTYAPQGPPGRDGYLTLNGFSVSATVAGVSCTYGGVAVANGFNGSNAARPVAANSQAQVNMAGITINKTGGSFLCPGSAAIKQGVFALTGGGQSLKVTGTYP</sequence>
<dbReference type="Proteomes" id="UP001501842">
    <property type="component" value="Unassembled WGS sequence"/>
</dbReference>
<dbReference type="RefSeq" id="WP_344449300.1">
    <property type="nucleotide sequence ID" value="NZ_BAAATZ010000005.1"/>
</dbReference>
<evidence type="ECO:0000256" key="1">
    <source>
        <dbReference type="SAM" id="SignalP"/>
    </source>
</evidence>
<gene>
    <name evidence="2" type="ORF">GCM10010439_13300</name>
</gene>
<comment type="caution">
    <text evidence="2">The sequence shown here is derived from an EMBL/GenBank/DDBJ whole genome shotgun (WGS) entry which is preliminary data.</text>
</comment>
<protein>
    <recommendedName>
        <fullName evidence="4">Secreted protein</fullName>
    </recommendedName>
</protein>
<evidence type="ECO:0000313" key="3">
    <source>
        <dbReference type="Proteomes" id="UP001501842"/>
    </source>
</evidence>
<name>A0ABP6GDR7_9ACTN</name>